<dbReference type="AlphaFoldDB" id="A0A2T3NHH7"/>
<feature type="short sequence motif" description="DGA/G" evidence="4">
    <location>
        <begin position="167"/>
        <end position="169"/>
    </location>
</feature>
<dbReference type="Pfam" id="PF01734">
    <property type="entry name" value="Patatin"/>
    <property type="match status" value="1"/>
</dbReference>
<dbReference type="Proteomes" id="UP000241346">
    <property type="component" value="Unassembled WGS sequence"/>
</dbReference>
<keyword evidence="3 4" id="KW-0443">Lipid metabolism</keyword>
<evidence type="ECO:0000256" key="2">
    <source>
        <dbReference type="ARBA" id="ARBA00022963"/>
    </source>
</evidence>
<dbReference type="EMBL" id="PYMB01000002">
    <property type="protein sequence ID" value="PSW14487.1"/>
    <property type="molecule type" value="Genomic_DNA"/>
</dbReference>
<dbReference type="InterPro" id="IPR050301">
    <property type="entry name" value="NTE"/>
</dbReference>
<evidence type="ECO:0000259" key="5">
    <source>
        <dbReference type="PROSITE" id="PS51635"/>
    </source>
</evidence>
<feature type="active site" description="Nucleophile" evidence="4">
    <location>
        <position position="45"/>
    </location>
</feature>
<sequence length="368" mass="42105">MAFDEPSNYALVVQGGGQKGSFAAGVLDQFMKYNFNPFSFYVGTSAGALNISPYVTGQSGFGLNFILNFTTKSRFFNLKQFIKRKQQMDLDWAFKAMMETKDSLQIEKGKQKLKSREALACLTDAESLEDAYYPIFTDNWYNVLRATCAIPILYQQQVEIDGKTWIDGAIAANTPVIKAYKNGYKRIVVIQTSPLESDNKQLNEKQILHSRKLLQESLEHIHCQHLYKKRRQQAKYFERRLEGIIDQRIKALSGSQNGADSEQKEKQSWGTYLEDTLHLVSIHAKRFGFDPSNTKALELLVTLFDNQAIVDDFLDSPPEDSFIYRIAPKRRLKSKTLLSSRNDILEDYSHGKMCATEFLADYIPQVYS</sequence>
<dbReference type="InterPro" id="IPR002641">
    <property type="entry name" value="PNPLA_dom"/>
</dbReference>
<dbReference type="InterPro" id="IPR037483">
    <property type="entry name" value="YjjU-like"/>
</dbReference>
<evidence type="ECO:0000256" key="3">
    <source>
        <dbReference type="ARBA" id="ARBA00023098"/>
    </source>
</evidence>
<accession>A0A2T3NHH7</accession>
<dbReference type="Pfam" id="PF19890">
    <property type="entry name" value="DUF6363"/>
    <property type="match status" value="1"/>
</dbReference>
<gene>
    <name evidence="6" type="ORF">C9J01_08630</name>
</gene>
<dbReference type="PANTHER" id="PTHR14226:SF25">
    <property type="entry name" value="PHOSPHOESTERASE"/>
    <property type="match status" value="1"/>
</dbReference>
<dbReference type="PANTHER" id="PTHR14226">
    <property type="entry name" value="NEUROPATHY TARGET ESTERASE/SWISS CHEESE D.MELANOGASTER"/>
    <property type="match status" value="1"/>
</dbReference>
<feature type="short sequence motif" description="GXSXG" evidence="4">
    <location>
        <begin position="43"/>
        <end position="47"/>
    </location>
</feature>
<evidence type="ECO:0000256" key="4">
    <source>
        <dbReference type="PROSITE-ProRule" id="PRU01161"/>
    </source>
</evidence>
<dbReference type="Gene3D" id="3.40.1090.10">
    <property type="entry name" value="Cytosolic phospholipase A2 catalytic domain"/>
    <property type="match status" value="2"/>
</dbReference>
<comment type="caution">
    <text evidence="6">The sequence shown here is derived from an EMBL/GenBank/DDBJ whole genome shotgun (WGS) entry which is preliminary data.</text>
</comment>
<evidence type="ECO:0000256" key="1">
    <source>
        <dbReference type="ARBA" id="ARBA00022801"/>
    </source>
</evidence>
<proteinExistence type="predicted"/>
<feature type="active site" description="Proton acceptor" evidence="4">
    <location>
        <position position="167"/>
    </location>
</feature>
<dbReference type="InterPro" id="IPR045943">
    <property type="entry name" value="DUF6363"/>
</dbReference>
<organism evidence="6 7">
    <name type="scientific">Photobacterium rosenbergii</name>
    <dbReference type="NCBI Taxonomy" id="294936"/>
    <lineage>
        <taxon>Bacteria</taxon>
        <taxon>Pseudomonadati</taxon>
        <taxon>Pseudomonadota</taxon>
        <taxon>Gammaproteobacteria</taxon>
        <taxon>Vibrionales</taxon>
        <taxon>Vibrionaceae</taxon>
        <taxon>Photobacterium</taxon>
    </lineage>
</organism>
<dbReference type="GO" id="GO:0016042">
    <property type="term" value="P:lipid catabolic process"/>
    <property type="evidence" value="ECO:0007669"/>
    <property type="project" value="UniProtKB-UniRule"/>
</dbReference>
<dbReference type="CDD" id="cd07208">
    <property type="entry name" value="Pat_hypo_Ecoli_yjju_like"/>
    <property type="match status" value="1"/>
</dbReference>
<dbReference type="SUPFAM" id="SSF52151">
    <property type="entry name" value="FabD/lysophospholipase-like"/>
    <property type="match status" value="1"/>
</dbReference>
<evidence type="ECO:0000313" key="7">
    <source>
        <dbReference type="Proteomes" id="UP000241346"/>
    </source>
</evidence>
<name>A0A2T3NHH7_9GAMM</name>
<dbReference type="InterPro" id="IPR016035">
    <property type="entry name" value="Acyl_Trfase/lysoPLipase"/>
</dbReference>
<feature type="domain" description="PNPLA" evidence="5">
    <location>
        <begin position="11"/>
        <end position="180"/>
    </location>
</feature>
<feature type="short sequence motif" description="GXGXXG" evidence="4">
    <location>
        <begin position="15"/>
        <end position="20"/>
    </location>
</feature>
<dbReference type="PROSITE" id="PS51635">
    <property type="entry name" value="PNPLA"/>
    <property type="match status" value="1"/>
</dbReference>
<dbReference type="OrthoDB" id="9802424at2"/>
<keyword evidence="2 4" id="KW-0442">Lipid degradation</keyword>
<reference evidence="6 7" key="1">
    <citation type="submission" date="2018-03" db="EMBL/GenBank/DDBJ databases">
        <title>Whole genome sequencing of Histamine producing bacteria.</title>
        <authorList>
            <person name="Butler K."/>
        </authorList>
    </citation>
    <scope>NUCLEOTIDE SEQUENCE [LARGE SCALE GENOMIC DNA]</scope>
    <source>
        <strain evidence="6 7">DSM 19138</strain>
    </source>
</reference>
<keyword evidence="1 4" id="KW-0378">Hydrolase</keyword>
<dbReference type="GO" id="GO:0016787">
    <property type="term" value="F:hydrolase activity"/>
    <property type="evidence" value="ECO:0007669"/>
    <property type="project" value="UniProtKB-UniRule"/>
</dbReference>
<dbReference type="RefSeq" id="WP_107297730.1">
    <property type="nucleotide sequence ID" value="NZ_PYMB01000002.1"/>
</dbReference>
<evidence type="ECO:0000313" key="6">
    <source>
        <dbReference type="EMBL" id="PSW14487.1"/>
    </source>
</evidence>
<protein>
    <submittedName>
        <fullName evidence="6">Patatin family protein</fullName>
    </submittedName>
</protein>